<evidence type="ECO:0000256" key="1">
    <source>
        <dbReference type="ARBA" id="ARBA00008918"/>
    </source>
</evidence>
<dbReference type="SUPFAM" id="SSF51735">
    <property type="entry name" value="NAD(P)-binding Rossmann-fold domains"/>
    <property type="match status" value="1"/>
</dbReference>
<name>A0A4R1KCB8_9BACT</name>
<dbReference type="EMBL" id="SMGG01000003">
    <property type="protein sequence ID" value="TCK61777.1"/>
    <property type="molecule type" value="Genomic_DNA"/>
</dbReference>
<reference evidence="6 7" key="1">
    <citation type="submission" date="2019-03" db="EMBL/GenBank/DDBJ databases">
        <title>Genomic Encyclopedia of Type Strains, Phase IV (KMG-IV): sequencing the most valuable type-strain genomes for metagenomic binning, comparative biology and taxonomic classification.</title>
        <authorList>
            <person name="Goeker M."/>
        </authorList>
    </citation>
    <scope>NUCLEOTIDE SEQUENCE [LARGE SCALE GENOMIC DNA]</scope>
    <source>
        <strain evidence="6 7">DSM 24984</strain>
    </source>
</reference>
<dbReference type="RefSeq" id="WP_132871339.1">
    <property type="nucleotide sequence ID" value="NZ_SMGG01000003.1"/>
</dbReference>
<comment type="similarity">
    <text evidence="2">Belongs to the NAD(P)-dependent epimerase/dehydratase family. SDR39U1 subfamily.</text>
</comment>
<dbReference type="InterPro" id="IPR010099">
    <property type="entry name" value="SDR39U1"/>
</dbReference>
<evidence type="ECO:0000259" key="4">
    <source>
        <dbReference type="Pfam" id="PF03364"/>
    </source>
</evidence>
<dbReference type="InterPro" id="IPR001509">
    <property type="entry name" value="Epimerase_deHydtase"/>
</dbReference>
<dbReference type="PANTHER" id="PTHR11092:SF0">
    <property type="entry name" value="EPIMERASE FAMILY PROTEIN SDR39U1"/>
    <property type="match status" value="1"/>
</dbReference>
<keyword evidence="7" id="KW-1185">Reference proteome</keyword>
<evidence type="ECO:0000256" key="2">
    <source>
        <dbReference type="ARBA" id="ARBA00009353"/>
    </source>
</evidence>
<dbReference type="PANTHER" id="PTHR11092">
    <property type="entry name" value="SUGAR NUCLEOTIDE EPIMERASE RELATED"/>
    <property type="match status" value="1"/>
</dbReference>
<sequence length="461" mass="51832">MIKNYAPNLFEHETEIKADISTVFSWHEREGALFRLSPPWENISLIRRDDGIQTGAKCDIKLKTGPVSLTWKAEHIEYEKDAFFKDRQNSGPFSKWEHSHFFSEKDGITTIKDHVEYKLPMDFITSKAAGKFVRNKLEKMFRYRENLCRNDIEFYSEYRPAPKTIVVSGSSGVVGSSLIPFLQTQGHKVIRLLRDRAKLCIGDVCWNPNAGIIEDRFENADAVIHLTGEPIGEGKWTDDKKREIIDSRVRSTALLAETLSKMKNPPKTFICASAIGYYGGRGDEVITEAEKGGSHDFIAKVCKKWEEAAKPAVDKGIRVIFLRIGVVLTPAGGALQRMQLPFSLGLGPVFGSGDQYFSWVAMDDVLYSIGHLLEHNEISGAVNLTAPNAVTSKVFSDTLAQYYKKPRFINIPPYIIEKVYGQMGKEVLLSGANVYPEKLIKSGFRFRYPELKGALEHLLGG</sequence>
<dbReference type="AlphaFoldDB" id="A0A4R1KCB8"/>
<feature type="domain" description="NAD-dependent epimerase/dehydratase" evidence="3">
    <location>
        <begin position="165"/>
        <end position="381"/>
    </location>
</feature>
<accession>A0A4R1KCB8</accession>
<dbReference type="SUPFAM" id="SSF55961">
    <property type="entry name" value="Bet v1-like"/>
    <property type="match status" value="1"/>
</dbReference>
<dbReference type="InterPro" id="IPR005031">
    <property type="entry name" value="COQ10_START"/>
</dbReference>
<evidence type="ECO:0000313" key="6">
    <source>
        <dbReference type="EMBL" id="TCK61777.1"/>
    </source>
</evidence>
<evidence type="ECO:0000259" key="3">
    <source>
        <dbReference type="Pfam" id="PF01370"/>
    </source>
</evidence>
<proteinExistence type="inferred from homology"/>
<dbReference type="OrthoDB" id="9801773at2"/>
<feature type="domain" description="DUF1731" evidence="5">
    <location>
        <begin position="412"/>
        <end position="458"/>
    </location>
</feature>
<dbReference type="CDD" id="cd07820">
    <property type="entry name" value="SRPBCC_3"/>
    <property type="match status" value="1"/>
</dbReference>
<dbReference type="Gene3D" id="3.30.530.20">
    <property type="match status" value="1"/>
</dbReference>
<comment type="similarity">
    <text evidence="1">Belongs to the ribosome association toxin RatA family.</text>
</comment>
<dbReference type="InterPro" id="IPR023393">
    <property type="entry name" value="START-like_dom_sf"/>
</dbReference>
<feature type="domain" description="Coenzyme Q-binding protein COQ10 START" evidence="4">
    <location>
        <begin position="16"/>
        <end position="139"/>
    </location>
</feature>
<dbReference type="Pfam" id="PF08338">
    <property type="entry name" value="DUF1731"/>
    <property type="match status" value="1"/>
</dbReference>
<evidence type="ECO:0000259" key="5">
    <source>
        <dbReference type="Pfam" id="PF08338"/>
    </source>
</evidence>
<protein>
    <recommendedName>
        <fullName evidence="8">TIGR01777 family protein</fullName>
    </recommendedName>
</protein>
<organism evidence="6 7">
    <name type="scientific">Seleniivibrio woodruffii</name>
    <dbReference type="NCBI Taxonomy" id="1078050"/>
    <lineage>
        <taxon>Bacteria</taxon>
        <taxon>Pseudomonadati</taxon>
        <taxon>Deferribacterota</taxon>
        <taxon>Deferribacteres</taxon>
        <taxon>Deferribacterales</taxon>
        <taxon>Geovibrionaceae</taxon>
        <taxon>Seleniivibrio</taxon>
    </lineage>
</organism>
<dbReference type="InterPro" id="IPR036291">
    <property type="entry name" value="NAD(P)-bd_dom_sf"/>
</dbReference>
<dbReference type="Proteomes" id="UP000294614">
    <property type="component" value="Unassembled WGS sequence"/>
</dbReference>
<evidence type="ECO:0000313" key="7">
    <source>
        <dbReference type="Proteomes" id="UP000294614"/>
    </source>
</evidence>
<dbReference type="Pfam" id="PF01370">
    <property type="entry name" value="Epimerase"/>
    <property type="match status" value="1"/>
</dbReference>
<comment type="caution">
    <text evidence="6">The sequence shown here is derived from an EMBL/GenBank/DDBJ whole genome shotgun (WGS) entry which is preliminary data.</text>
</comment>
<dbReference type="Pfam" id="PF03364">
    <property type="entry name" value="Polyketide_cyc"/>
    <property type="match status" value="1"/>
</dbReference>
<gene>
    <name evidence="6" type="ORF">C8D98_0283</name>
</gene>
<dbReference type="NCBIfam" id="TIGR01777">
    <property type="entry name" value="yfcH"/>
    <property type="match status" value="1"/>
</dbReference>
<evidence type="ECO:0008006" key="8">
    <source>
        <dbReference type="Google" id="ProtNLM"/>
    </source>
</evidence>
<dbReference type="InterPro" id="IPR013549">
    <property type="entry name" value="DUF1731"/>
</dbReference>
<dbReference type="Gene3D" id="3.40.50.720">
    <property type="entry name" value="NAD(P)-binding Rossmann-like Domain"/>
    <property type="match status" value="1"/>
</dbReference>